<evidence type="ECO:0000313" key="1">
    <source>
        <dbReference type="EMBL" id="TRV12163.1"/>
    </source>
</evidence>
<dbReference type="SUPFAM" id="SSF48452">
    <property type="entry name" value="TPR-like"/>
    <property type="match status" value="1"/>
</dbReference>
<gene>
    <name evidence="1" type="ORF">EWV45_10100</name>
</gene>
<protein>
    <submittedName>
        <fullName evidence="1">Tetratricopeptide repeat protein</fullName>
    </submittedName>
</protein>
<feature type="non-terminal residue" evidence="1">
    <location>
        <position position="317"/>
    </location>
</feature>
<dbReference type="EMBL" id="SFAM01000084">
    <property type="protein sequence ID" value="TRV12163.1"/>
    <property type="molecule type" value="Genomic_DNA"/>
</dbReference>
<evidence type="ECO:0000313" key="2">
    <source>
        <dbReference type="Proteomes" id="UP000315868"/>
    </source>
</evidence>
<comment type="caution">
    <text evidence="1">The sequence shown here is derived from an EMBL/GenBank/DDBJ whole genome shotgun (WGS) entry which is preliminary data.</text>
</comment>
<dbReference type="Gene3D" id="1.25.40.10">
    <property type="entry name" value="Tetratricopeptide repeat domain"/>
    <property type="match status" value="1"/>
</dbReference>
<accession>A0A552KW08</accession>
<name>A0A552KW08_9CHRO</name>
<dbReference type="AlphaFoldDB" id="A0A552KW08"/>
<dbReference type="Proteomes" id="UP000315868">
    <property type="component" value="Unassembled WGS sequence"/>
</dbReference>
<dbReference type="InterPro" id="IPR011990">
    <property type="entry name" value="TPR-like_helical_dom_sf"/>
</dbReference>
<proteinExistence type="predicted"/>
<organism evidence="1 2">
    <name type="scientific">Microcystis flos-aquae Mf_QC_C_20070823_S10D</name>
    <dbReference type="NCBI Taxonomy" id="2486236"/>
    <lineage>
        <taxon>Bacteria</taxon>
        <taxon>Bacillati</taxon>
        <taxon>Cyanobacteriota</taxon>
        <taxon>Cyanophyceae</taxon>
        <taxon>Oscillatoriophycideae</taxon>
        <taxon>Chroococcales</taxon>
        <taxon>Microcystaceae</taxon>
        <taxon>Microcystis</taxon>
    </lineage>
</organism>
<reference evidence="1 2" key="1">
    <citation type="submission" date="2019-01" db="EMBL/GenBank/DDBJ databases">
        <title>Coherence of Microcystis species and biogeography revealed through population genomics.</title>
        <authorList>
            <person name="Perez-Carrascal O.M."/>
            <person name="Terrat Y."/>
            <person name="Giani A."/>
            <person name="Fortin N."/>
            <person name="Tromas N."/>
            <person name="Shapiro B.J."/>
        </authorList>
    </citation>
    <scope>NUCLEOTIDE SEQUENCE [LARGE SCALE GENOMIC DNA]</scope>
    <source>
        <strain evidence="1">Mf_QC_C_20070823_S10D</strain>
    </source>
</reference>
<sequence>MNEARIEAYLALIQALFQCENGQEPALLEANAELVDAGLVAVMKQYADFLEQQGDSNNGRWLLNMAQQLEQILDPPRDNQDPYISFLQTLLQTVVESGGNPQVIYPLLDNNLHLLDENLVNLLRAWGNHTKEQASPEETYGLAALLYDLAYAFHEFPKGNPGINLAIAVYGYEFCATIYRQLRLERDLASTLNNLGVAYVTQAELGKEPVANLERAIAAYTEATTIFRQPGLERDLAQTLNNLGNAYLTQAELGKEPVANLERAIAAYTEATTIRRQPGLERDLAGTLNNLGNAYLTQAELGKEPVANLERAIAAYT</sequence>